<dbReference type="InterPro" id="IPR010368">
    <property type="entry name" value="Com_YlbF"/>
</dbReference>
<dbReference type="RefSeq" id="WP_315909554.1">
    <property type="nucleotide sequence ID" value="NZ_JAOPKC010000015.1"/>
</dbReference>
<dbReference type="AlphaFoldDB" id="A0AAE3IFT4"/>
<protein>
    <submittedName>
        <fullName evidence="2">YlbF family regulator</fullName>
    </submittedName>
</protein>
<comment type="caution">
    <text evidence="2">The sequence shown here is derived from an EMBL/GenBank/DDBJ whole genome shotgun (WGS) entry which is preliminary data.</text>
</comment>
<dbReference type="Gene3D" id="1.20.1500.10">
    <property type="entry name" value="YheA/YmcA-like"/>
    <property type="match status" value="1"/>
</dbReference>
<evidence type="ECO:0000313" key="1">
    <source>
        <dbReference type="EMBL" id="MCU4718803.1"/>
    </source>
</evidence>
<evidence type="ECO:0000313" key="3">
    <source>
        <dbReference type="Proteomes" id="UP001208186"/>
    </source>
</evidence>
<dbReference type="SUPFAM" id="SSF158622">
    <property type="entry name" value="YheA/YmcA-like"/>
    <property type="match status" value="1"/>
</dbReference>
<dbReference type="Proteomes" id="UP001208186">
    <property type="component" value="Unassembled WGS sequence"/>
</dbReference>
<gene>
    <name evidence="2" type="ORF">OB914_12555</name>
    <name evidence="1" type="ORF">OB916_12120</name>
</gene>
<dbReference type="Pfam" id="PF06133">
    <property type="entry name" value="Com_YlbF"/>
    <property type="match status" value="1"/>
</dbReference>
<dbReference type="InterPro" id="IPR023378">
    <property type="entry name" value="YheA/YmcA-like_dom_sf"/>
</dbReference>
<evidence type="ECO:0000313" key="2">
    <source>
        <dbReference type="EMBL" id="MCU4727789.1"/>
    </source>
</evidence>
<reference evidence="2" key="1">
    <citation type="submission" date="2023-02" db="EMBL/GenBank/DDBJ databases">
        <title>Enrichment on poylsaccharides allowed isolation of novel metabolic and taxonomic groups of Haloarchaea.</title>
        <authorList>
            <person name="Sorokin D.Y."/>
            <person name="Elcheninov A.G."/>
            <person name="Khizhniak T.V."/>
            <person name="Kolganova T.V."/>
            <person name="Kublanov I.V."/>
        </authorList>
    </citation>
    <scope>NUCLEOTIDE SEQUENCE</scope>
    <source>
        <strain evidence="1 3">HArc-curdl5-1</strain>
        <strain evidence="2">HArc-curdl7</strain>
    </source>
</reference>
<name>A0AAE3IFT4_9EURY</name>
<keyword evidence="3" id="KW-1185">Reference proteome</keyword>
<dbReference type="EMBL" id="JAOPKD010000014">
    <property type="protein sequence ID" value="MCU4727789.1"/>
    <property type="molecule type" value="Genomic_DNA"/>
</dbReference>
<accession>A0AAE3IFT4</accession>
<dbReference type="Proteomes" id="UP001209746">
    <property type="component" value="Unassembled WGS sequence"/>
</dbReference>
<dbReference type="EMBL" id="JAOPKC010000015">
    <property type="protein sequence ID" value="MCU4718803.1"/>
    <property type="molecule type" value="Genomic_DNA"/>
</dbReference>
<proteinExistence type="predicted"/>
<sequence>MSEHQTADVNAALRAFVDAIEDCERYRTFREARERLDEDEDAQQLLQTYQQKQIQLQRGGHDPEIMAELREVKSEMDDNETISEYMQAEEELIDLLDRTDDVISDRIGEEFARSTGGGCC</sequence>
<dbReference type="NCBIfam" id="NF041416">
    <property type="entry name" value="halo_CC_star_2"/>
    <property type="match status" value="1"/>
</dbReference>
<evidence type="ECO:0000313" key="4">
    <source>
        <dbReference type="Proteomes" id="UP001209746"/>
    </source>
</evidence>
<organism evidence="2 4">
    <name type="scientific">Halapricum hydrolyticum</name>
    <dbReference type="NCBI Taxonomy" id="2979991"/>
    <lineage>
        <taxon>Archaea</taxon>
        <taxon>Methanobacteriati</taxon>
        <taxon>Methanobacteriota</taxon>
        <taxon>Stenosarchaea group</taxon>
        <taxon>Halobacteria</taxon>
        <taxon>Halobacteriales</taxon>
        <taxon>Haloarculaceae</taxon>
        <taxon>Halapricum</taxon>
    </lineage>
</organism>